<gene>
    <name evidence="2" type="ORF">GIB67_003777</name>
</gene>
<accession>A0A7J7M1E1</accession>
<protein>
    <submittedName>
        <fullName evidence="2">Uncharacterized protein</fullName>
    </submittedName>
</protein>
<dbReference type="AlphaFoldDB" id="A0A7J7M1E1"/>
<sequence length="115" mass="13332">FRRDQIQLRGRKGSVRFVSCFNVSFWNLTIYLVAILRRNLGPILPMTKRALMLGHQGPRLIDYLQGIVMSSLRPREDQGTLPRNAGQFSKEGFIWRRYVPRAIRDAPPLSDGQYN</sequence>
<feature type="transmembrane region" description="Helical" evidence="1">
    <location>
        <begin position="15"/>
        <end position="36"/>
    </location>
</feature>
<evidence type="ECO:0000256" key="1">
    <source>
        <dbReference type="SAM" id="Phobius"/>
    </source>
</evidence>
<keyword evidence="1" id="KW-0472">Membrane</keyword>
<organism evidence="2 3">
    <name type="scientific">Kingdonia uniflora</name>
    <dbReference type="NCBI Taxonomy" id="39325"/>
    <lineage>
        <taxon>Eukaryota</taxon>
        <taxon>Viridiplantae</taxon>
        <taxon>Streptophyta</taxon>
        <taxon>Embryophyta</taxon>
        <taxon>Tracheophyta</taxon>
        <taxon>Spermatophyta</taxon>
        <taxon>Magnoliopsida</taxon>
        <taxon>Ranunculales</taxon>
        <taxon>Circaeasteraceae</taxon>
        <taxon>Kingdonia</taxon>
    </lineage>
</organism>
<evidence type="ECO:0000313" key="2">
    <source>
        <dbReference type="EMBL" id="KAF6148686.1"/>
    </source>
</evidence>
<keyword evidence="3" id="KW-1185">Reference proteome</keyword>
<keyword evidence="1" id="KW-0812">Transmembrane</keyword>
<dbReference type="Proteomes" id="UP000541444">
    <property type="component" value="Unassembled WGS sequence"/>
</dbReference>
<evidence type="ECO:0000313" key="3">
    <source>
        <dbReference type="Proteomes" id="UP000541444"/>
    </source>
</evidence>
<reference evidence="2 3" key="1">
    <citation type="journal article" date="2020" name="IScience">
        <title>Genome Sequencing of the Endangered Kingdonia uniflora (Circaeasteraceae, Ranunculales) Reveals Potential Mechanisms of Evolutionary Specialization.</title>
        <authorList>
            <person name="Sun Y."/>
            <person name="Deng T."/>
            <person name="Zhang A."/>
            <person name="Moore M.J."/>
            <person name="Landis J.B."/>
            <person name="Lin N."/>
            <person name="Zhang H."/>
            <person name="Zhang X."/>
            <person name="Huang J."/>
            <person name="Zhang X."/>
            <person name="Sun H."/>
            <person name="Wang H."/>
        </authorList>
    </citation>
    <scope>NUCLEOTIDE SEQUENCE [LARGE SCALE GENOMIC DNA]</scope>
    <source>
        <strain evidence="2">TB1705</strain>
        <tissue evidence="2">Leaf</tissue>
    </source>
</reference>
<keyword evidence="1" id="KW-1133">Transmembrane helix</keyword>
<comment type="caution">
    <text evidence="2">The sequence shown here is derived from an EMBL/GenBank/DDBJ whole genome shotgun (WGS) entry which is preliminary data.</text>
</comment>
<dbReference type="EMBL" id="JACGCM010001841">
    <property type="protein sequence ID" value="KAF6148686.1"/>
    <property type="molecule type" value="Genomic_DNA"/>
</dbReference>
<feature type="non-terminal residue" evidence="2">
    <location>
        <position position="1"/>
    </location>
</feature>
<proteinExistence type="predicted"/>
<name>A0A7J7M1E1_9MAGN</name>